<comment type="caution">
    <text evidence="1">The sequence shown here is derived from an EMBL/GenBank/DDBJ whole genome shotgun (WGS) entry which is preliminary data.</text>
</comment>
<dbReference type="EMBL" id="JACBYE010000059">
    <property type="protein sequence ID" value="NYS95179.1"/>
    <property type="molecule type" value="Genomic_DNA"/>
</dbReference>
<evidence type="ECO:0000313" key="1">
    <source>
        <dbReference type="EMBL" id="NYS95179.1"/>
    </source>
</evidence>
<evidence type="ECO:0000313" key="2">
    <source>
        <dbReference type="Proteomes" id="UP000561011"/>
    </source>
</evidence>
<keyword evidence="2" id="KW-1185">Reference proteome</keyword>
<gene>
    <name evidence="1" type="ORF">HZZ10_16815</name>
</gene>
<sequence>MKMPFSRKPAVTALPPGVTEVWDAEGNSVVVHLPFDSSSPDASLVADTLSDAIVAVVRSVQAGDFGHSIPEGTSGAGVRIQVDATTPLGPLAKRNVEILQERLGRSIPLSVVETPLPVVVEEEPAAAAAVTPAVPAKPVVRGPEPSKGLVPGVFVWDEENSRLRTEIVVLGETGADAQTQVDLRRLVELTIASLATPAVRELIPADAPEDYAVWITVVVNDDAAGPLTEKMFTDGEEQFEDTRVDFVAMTESRETVVEMLAGR</sequence>
<organism evidence="1 2">
    <name type="scientific">Sanguibacter inulinus</name>
    <dbReference type="NCBI Taxonomy" id="60922"/>
    <lineage>
        <taxon>Bacteria</taxon>
        <taxon>Bacillati</taxon>
        <taxon>Actinomycetota</taxon>
        <taxon>Actinomycetes</taxon>
        <taxon>Micrococcales</taxon>
        <taxon>Sanguibacteraceae</taxon>
        <taxon>Sanguibacter</taxon>
    </lineage>
</organism>
<proteinExistence type="predicted"/>
<protein>
    <submittedName>
        <fullName evidence="1">Uncharacterized protein</fullName>
    </submittedName>
</protein>
<accession>A0A853EXC0</accession>
<dbReference type="Proteomes" id="UP000561011">
    <property type="component" value="Unassembled WGS sequence"/>
</dbReference>
<dbReference type="AlphaFoldDB" id="A0A853EXC0"/>
<dbReference type="RefSeq" id="WP_179914390.1">
    <property type="nucleotide sequence ID" value="NZ_JACBYE010000059.1"/>
</dbReference>
<reference evidence="1 2" key="1">
    <citation type="submission" date="2020-07" db="EMBL/GenBank/DDBJ databases">
        <title>MOT database genomes.</title>
        <authorList>
            <person name="Joseph S."/>
            <person name="Aduse-Opoku J."/>
            <person name="Hashim A."/>
            <person name="Wade W."/>
            <person name="Curtis M."/>
        </authorList>
    </citation>
    <scope>NUCLEOTIDE SEQUENCE [LARGE SCALE GENOMIC DNA]</scope>
    <source>
        <strain evidence="1 2">DSM 100099</strain>
    </source>
</reference>
<name>A0A853EXC0_9MICO</name>